<dbReference type="PANTHER" id="PTHR43179">
    <property type="entry name" value="RHAMNOSYLTRANSFERASE WBBL"/>
    <property type="match status" value="1"/>
</dbReference>
<evidence type="ECO:0000256" key="2">
    <source>
        <dbReference type="ARBA" id="ARBA00006739"/>
    </source>
</evidence>
<proteinExistence type="inferred from homology"/>
<keyword evidence="4 6" id="KW-0808">Transferase</keyword>
<evidence type="ECO:0000259" key="5">
    <source>
        <dbReference type="Pfam" id="PF00535"/>
    </source>
</evidence>
<dbReference type="EMBL" id="RIAS01000003">
    <property type="protein sequence ID" value="KAA8783719.1"/>
    <property type="molecule type" value="Genomic_DNA"/>
</dbReference>
<gene>
    <name evidence="6" type="ORF">EC604_07655</name>
</gene>
<dbReference type="InterPro" id="IPR001173">
    <property type="entry name" value="Glyco_trans_2-like"/>
</dbReference>
<dbReference type="InterPro" id="IPR029044">
    <property type="entry name" value="Nucleotide-diphossugar_trans"/>
</dbReference>
<evidence type="ECO:0000313" key="7">
    <source>
        <dbReference type="Proteomes" id="UP000323664"/>
    </source>
</evidence>
<evidence type="ECO:0000256" key="3">
    <source>
        <dbReference type="ARBA" id="ARBA00022676"/>
    </source>
</evidence>
<protein>
    <submittedName>
        <fullName evidence="6">Glycosyltransferase</fullName>
    </submittedName>
</protein>
<reference evidence="6 7" key="1">
    <citation type="journal article" date="2019" name="J. Ind. Microbiol. Biotechnol.">
        <title>Paenibacillus amylolyticus 27C64 has a diverse set of carbohydrate-active enzymes and complete pectin deconstruction system.</title>
        <authorList>
            <person name="Keggi C."/>
            <person name="Doran-Peterson J."/>
        </authorList>
    </citation>
    <scope>NUCLEOTIDE SEQUENCE [LARGE SCALE GENOMIC DNA]</scope>
    <source>
        <strain evidence="6 7">27C64</strain>
    </source>
</reference>
<dbReference type="GO" id="GO:0016757">
    <property type="term" value="F:glycosyltransferase activity"/>
    <property type="evidence" value="ECO:0007669"/>
    <property type="project" value="UniProtKB-KW"/>
</dbReference>
<comment type="caution">
    <text evidence="6">The sequence shown here is derived from an EMBL/GenBank/DDBJ whole genome shotgun (WGS) entry which is preliminary data.</text>
</comment>
<dbReference type="Pfam" id="PF00535">
    <property type="entry name" value="Glycos_transf_2"/>
    <property type="match status" value="1"/>
</dbReference>
<name>A0A5M9WQE9_PAEAM</name>
<accession>A0A5M9WQE9</accession>
<evidence type="ECO:0000256" key="4">
    <source>
        <dbReference type="ARBA" id="ARBA00022679"/>
    </source>
</evidence>
<dbReference type="Gene3D" id="3.90.550.10">
    <property type="entry name" value="Spore Coat Polysaccharide Biosynthesis Protein SpsA, Chain A"/>
    <property type="match status" value="1"/>
</dbReference>
<dbReference type="SUPFAM" id="SSF53448">
    <property type="entry name" value="Nucleotide-diphospho-sugar transferases"/>
    <property type="match status" value="1"/>
</dbReference>
<evidence type="ECO:0000256" key="1">
    <source>
        <dbReference type="ARBA" id="ARBA00004776"/>
    </source>
</evidence>
<keyword evidence="3" id="KW-0328">Glycosyltransferase</keyword>
<comment type="similarity">
    <text evidence="2">Belongs to the glycosyltransferase 2 family.</text>
</comment>
<dbReference type="PANTHER" id="PTHR43179:SF12">
    <property type="entry name" value="GALACTOFURANOSYLTRANSFERASE GLFT2"/>
    <property type="match status" value="1"/>
</dbReference>
<comment type="pathway">
    <text evidence="1">Cell wall biogenesis; cell wall polysaccharide biosynthesis.</text>
</comment>
<sequence length="389" mass="44964">MRRNYMLYTIIVPVNQDYNILNLFTDSLLRTVVASTQIIFINDGSGSAVFQHLDKLKQEVREGVTIDILQHDFPLGCAVSINSALNIAKGEYIFFLDSDTILQPHWQTMMKETLDTDITIGMIGGVLLYPQTGGVQHCGIAFADSIGRHLFLNASPDDIPKETFSVQLVVFAMFGMKREVYETIGGLDEKFFNGYEDFDYQMRAREAGYDTVINPNIQAYHWERSSGIHRNFNRKNNLARFWKKWGNQIEADVWPFVFSHLKEQLHHQREYEHLPMVGIDLAEVRSDADTFWSKLDEAGIAPLADVRDYSNRFNSNGAIWLPQVLGKELIHSENRLLFLVDNFTRLLENRYWIEMRHAHRAKDLIIDLYGNVITMDRIYDGCWPGTKVR</sequence>
<feature type="domain" description="Glycosyltransferase 2-like" evidence="5">
    <location>
        <begin position="9"/>
        <end position="184"/>
    </location>
</feature>
<evidence type="ECO:0000313" key="6">
    <source>
        <dbReference type="EMBL" id="KAA8783719.1"/>
    </source>
</evidence>
<organism evidence="6 7">
    <name type="scientific">Paenibacillus amylolyticus</name>
    <dbReference type="NCBI Taxonomy" id="1451"/>
    <lineage>
        <taxon>Bacteria</taxon>
        <taxon>Bacillati</taxon>
        <taxon>Bacillota</taxon>
        <taxon>Bacilli</taxon>
        <taxon>Bacillales</taxon>
        <taxon>Paenibacillaceae</taxon>
        <taxon>Paenibacillus</taxon>
    </lineage>
</organism>
<dbReference type="AlphaFoldDB" id="A0A5M9WQE9"/>
<dbReference type="Proteomes" id="UP000323664">
    <property type="component" value="Unassembled WGS sequence"/>
</dbReference>